<evidence type="ECO:0000256" key="1">
    <source>
        <dbReference type="SAM" id="MobiDB-lite"/>
    </source>
</evidence>
<feature type="compositionally biased region" description="Low complexity" evidence="1">
    <location>
        <begin position="1786"/>
        <end position="1799"/>
    </location>
</feature>
<feature type="transmembrane region" description="Helical" evidence="2">
    <location>
        <begin position="191"/>
        <end position="211"/>
    </location>
</feature>
<feature type="transmembrane region" description="Helical" evidence="2">
    <location>
        <begin position="12"/>
        <end position="33"/>
    </location>
</feature>
<dbReference type="STRING" id="342668.A0A1B8GQS3"/>
<evidence type="ECO:0000256" key="2">
    <source>
        <dbReference type="SAM" id="Phobius"/>
    </source>
</evidence>
<reference evidence="4" key="2">
    <citation type="journal article" date="2018" name="Nat. Commun.">
        <title>Extreme sensitivity to ultraviolet light in the fungal pathogen causing white-nose syndrome of bats.</title>
        <authorList>
            <person name="Palmer J.M."/>
            <person name="Drees K.P."/>
            <person name="Foster J.T."/>
            <person name="Lindner D.L."/>
        </authorList>
    </citation>
    <scope>NUCLEOTIDE SEQUENCE [LARGE SCALE GENOMIC DNA]</scope>
    <source>
        <strain evidence="4">UAMH 10579</strain>
    </source>
</reference>
<organism evidence="3 4">
    <name type="scientific">Pseudogymnoascus verrucosus</name>
    <dbReference type="NCBI Taxonomy" id="342668"/>
    <lineage>
        <taxon>Eukaryota</taxon>
        <taxon>Fungi</taxon>
        <taxon>Dikarya</taxon>
        <taxon>Ascomycota</taxon>
        <taxon>Pezizomycotina</taxon>
        <taxon>Leotiomycetes</taxon>
        <taxon>Thelebolales</taxon>
        <taxon>Thelebolaceae</taxon>
        <taxon>Pseudogymnoascus</taxon>
    </lineage>
</organism>
<gene>
    <name evidence="3" type="ORF">VE01_03806</name>
</gene>
<dbReference type="OrthoDB" id="5370537at2759"/>
<keyword evidence="2" id="KW-0472">Membrane</keyword>
<feature type="region of interest" description="Disordered" evidence="1">
    <location>
        <begin position="371"/>
        <end position="406"/>
    </location>
</feature>
<dbReference type="RefSeq" id="XP_018131915.1">
    <property type="nucleotide sequence ID" value="XM_018273288.2"/>
</dbReference>
<proteinExistence type="predicted"/>
<feature type="region of interest" description="Disordered" evidence="1">
    <location>
        <begin position="248"/>
        <end position="287"/>
    </location>
</feature>
<keyword evidence="2" id="KW-1133">Transmembrane helix</keyword>
<feature type="compositionally biased region" description="Polar residues" evidence="1">
    <location>
        <begin position="268"/>
        <end position="285"/>
    </location>
</feature>
<reference evidence="3 4" key="1">
    <citation type="submission" date="2016-03" db="EMBL/GenBank/DDBJ databases">
        <title>Comparative genomics of Pseudogymnoascus destructans, the fungus causing white-nose syndrome of bats.</title>
        <authorList>
            <person name="Palmer J.M."/>
            <person name="Drees K.P."/>
            <person name="Foster J.T."/>
            <person name="Lindner D.L."/>
        </authorList>
    </citation>
    <scope>NUCLEOTIDE SEQUENCE [LARGE SCALE GENOMIC DNA]</scope>
    <source>
        <strain evidence="3 4">UAMH 10579</strain>
    </source>
</reference>
<feature type="region of interest" description="Disordered" evidence="1">
    <location>
        <begin position="613"/>
        <end position="659"/>
    </location>
</feature>
<feature type="region of interest" description="Disordered" evidence="1">
    <location>
        <begin position="1556"/>
        <end position="1580"/>
    </location>
</feature>
<feature type="transmembrane region" description="Helical" evidence="2">
    <location>
        <begin position="146"/>
        <end position="171"/>
    </location>
</feature>
<evidence type="ECO:0000313" key="3">
    <source>
        <dbReference type="EMBL" id="OBT98182.1"/>
    </source>
</evidence>
<accession>A0A1B8GQS3</accession>
<sequence length="1988" mass="216594">MAISDSIQTLSAAFSFGILLQTAVSSFVIYLSGHGSTIFQDRRRLVLITFILSSALWAQIGFLNFLIPSRSSNICQGTIATSTFFDQAARTLSGSFLLWTVAHVSKSSAEKYGLGSLIGARAVSGIVFVVFTRAQYAPLCVPRSEALPVSILVIGLDAIILGLVAIRLFTLGFCGSSNGIQSTSNKEQGKALALFTAGFAIWTGTSVTLHLGLSSIILLLRTAIPATGLGILLTIAAIWSEALLSPREAEGGTPESQSPFIAPPRPRFNSTSTGDGSPMSSTRGATNGRLFVVNPSSTPGDSPQLQSYREGPQSNFGNIMVNTRSVDIATGVLSAESPTERRSLGTSTNIMGGVTTTISAPLPVIPSIQRSRPVWDGEDPDAKQKRSFFGRSKQSAQSGPRKLAISQPILINTDEPSGAPLRMQTVDLATAAANERARREEAATQRILVATRPAPAPPTGLDPSEALKRSISTVRKKPSGNYQDLKYQTSQSSVSSNGSSSSSSLSPGRKDVRRRSPRQLNGFDIDEKRQYYKPAITNTLPSNPKIKDFQPVPEKRQTIMFMKDIVYDDPGLVDSIINEVPNFSKKPKAPMDRSKSVGLAAKPSILHRARPYKKTRDSEGVFFPSEPSPNHRRNRSSSSVLRAPRIGSPTLLPPLPAPPADLAQMRGLLKDHIHNMTNDEKVSMLFPMPPVGTFKSQRRSSVPSLPSSVSVLSMSTADAPEAISKDEFASRRSSRRSTIISILPVETKGNLSPKKHTQQLIQRDTYRSALNATVPDVGNDVVQIRKSNIPSQKMYSSSTEMTDSSDDSHVVKDADWLHEPLPALPKSYTAQRDSSSSTADSLLKDHKFMSIMMGYDPTEAPTTRAGPTSFLHDSSQTFGTEGFKTPTVKTPTTDTWHTRIGDQIPAFSTRQNHSRSKSVPPTPLILRTAKNKGSFAQKPLPAVVIDTPNRALQEIQAQLKQLEEPDMLPFIRDRSSSLGDATQDQRDDLLAEMEKEVGEQENRWQRLHENIDRDSKSSEDFTPWTTRRNSVASITSINTVSIKEARKARVRSIVEAAQNIVTVTSTRNGEIAKPGLWKDKLEEAQKSYANNAPSFSNSLSTAKVVTAKQASIRAVVAGGCAVVAIPCPNQRTGRPHLWKPCSPKAVQVVGLMWTLPQQPIQVRPSSSEPAALCVRPAQRRTIEPLYLESLYMWHMPTPSRVRPTTGLWRSKNTRPASIVTRPKTQKPIRKSRAMTFLPDIVESPSPLPHKRDTLGIFQFPWGEKSDQAVYQPALPTISNLPRLMIPNTLGSNDFNEEYSSSFFDDYDDQDYHSDSTSLDADTPRDEASDDGFDDSTLWEIANLLDSSDVPSRHSLLPQIRIIEDYDDSDDEVVPAGRAPVVRFMPIMPLSPNPKSPGPKSPMDSDPEVLALTPLGGAQMQFPAPLTSSVEPEAFITDIRPDGRSAWWDGKSHLPSGPRDTVAFKKKQALKASASKATSYLWTPPKTKVAAVSSGLFTLDASKVRDVTTQEPAAIAMFTKPRPNTAPLPIISSTKLWSDSRRVSVFTFDWISESTVRPTSPSVGTSSGNTSPGMVTESDDYSVRTVSTKASSLQSERNAIAMDVPFMLVESFSAKEIKKTKPRSRPMNAATPAEWDAALKEAIKASAIPAKKLGATKEMWAHALEEALRASAQKPVKAVQSPTKKSLWSTAISLIRPSEKSTPLWSVQKSQGASKVASITPVADPAFKRSSVKISSELPKLDSTSLWSVTQPAAATATVRSWLHEAPPVSQVQLVVTQSLPIMWAPPAQSPSSPTSFSSSKDLWQPRGSQSEQQNPKMIITSITPTISPAFKKSSAKITTELPKLNSTALWSVTESVAATATVRSWLHDSAIESPVQPAEVPQVINTGLWTPPAPAQPKPVSTSKGLWEPSARIPAQRSAPITLFAEPISAPSPATGRKSKTVDLEELPALESSQLWSLGRATVPKEDKMKKRRDWIRERRTSKVNFRY</sequence>
<feature type="transmembrane region" description="Helical" evidence="2">
    <location>
        <begin position="112"/>
        <end position="134"/>
    </location>
</feature>
<feature type="compositionally biased region" description="Low complexity" evidence="1">
    <location>
        <begin position="490"/>
        <end position="506"/>
    </location>
</feature>
<feature type="transmembrane region" description="Helical" evidence="2">
    <location>
        <begin position="45"/>
        <end position="67"/>
    </location>
</feature>
<protein>
    <submittedName>
        <fullName evidence="3">Uncharacterized protein</fullName>
    </submittedName>
</protein>
<feature type="region of interest" description="Disordered" evidence="1">
    <location>
        <begin position="432"/>
        <end position="528"/>
    </location>
</feature>
<evidence type="ECO:0000313" key="4">
    <source>
        <dbReference type="Proteomes" id="UP000091956"/>
    </source>
</evidence>
<keyword evidence="4" id="KW-1185">Reference proteome</keyword>
<dbReference type="Proteomes" id="UP000091956">
    <property type="component" value="Unassembled WGS sequence"/>
</dbReference>
<feature type="compositionally biased region" description="Polar residues" evidence="1">
    <location>
        <begin position="480"/>
        <end position="489"/>
    </location>
</feature>
<dbReference type="GeneID" id="28837192"/>
<feature type="region of interest" description="Disordered" evidence="1">
    <location>
        <begin position="1786"/>
        <end position="1814"/>
    </location>
</feature>
<feature type="compositionally biased region" description="Polar residues" evidence="1">
    <location>
        <begin position="1556"/>
        <end position="1572"/>
    </location>
</feature>
<keyword evidence="2" id="KW-0812">Transmembrane</keyword>
<feature type="region of interest" description="Disordered" evidence="1">
    <location>
        <begin position="1889"/>
        <end position="1908"/>
    </location>
</feature>
<feature type="transmembrane region" description="Helical" evidence="2">
    <location>
        <begin position="218"/>
        <end position="239"/>
    </location>
</feature>
<feature type="region of interest" description="Disordered" evidence="1">
    <location>
        <begin position="1310"/>
        <end position="1333"/>
    </location>
</feature>
<dbReference type="EMBL" id="KV460218">
    <property type="protein sequence ID" value="OBT98182.1"/>
    <property type="molecule type" value="Genomic_DNA"/>
</dbReference>
<name>A0A1B8GQS3_9PEZI</name>